<evidence type="ECO:0000256" key="10">
    <source>
        <dbReference type="ARBA" id="ARBA00031353"/>
    </source>
</evidence>
<dbReference type="PANTHER" id="PTHR23135:SF18">
    <property type="entry name" value="CYANOPHYCIN SYNTHETASE"/>
    <property type="match status" value="1"/>
</dbReference>
<dbReference type="Gene3D" id="3.30.470.20">
    <property type="entry name" value="ATP-grasp fold, B domain"/>
    <property type="match status" value="2"/>
</dbReference>
<gene>
    <name evidence="15" type="primary">cphA</name>
    <name evidence="15" type="ORF">ACFOW7_14015</name>
</gene>
<dbReference type="SUPFAM" id="SSF53244">
    <property type="entry name" value="MurD-like peptide ligases, peptide-binding domain"/>
    <property type="match status" value="1"/>
</dbReference>
<evidence type="ECO:0000256" key="4">
    <source>
        <dbReference type="ARBA" id="ARBA00012968"/>
    </source>
</evidence>
<dbReference type="Gene3D" id="3.40.1190.10">
    <property type="entry name" value="Mur-like, catalytic domain"/>
    <property type="match status" value="1"/>
</dbReference>
<name>A0ABV8MT10_9NEIS</name>
<evidence type="ECO:0000256" key="3">
    <source>
        <dbReference type="ARBA" id="ARBA00011738"/>
    </source>
</evidence>
<dbReference type="InterPro" id="IPR013651">
    <property type="entry name" value="ATP-grasp_RimK-type"/>
</dbReference>
<dbReference type="EC" id="6.3.2.29" evidence="5"/>
<evidence type="ECO:0000259" key="14">
    <source>
        <dbReference type="PROSITE" id="PS50975"/>
    </source>
</evidence>
<dbReference type="InterPro" id="IPR036615">
    <property type="entry name" value="Mur_ligase_C_dom_sf"/>
</dbReference>
<dbReference type="InterPro" id="IPR013221">
    <property type="entry name" value="Mur_ligase_cen"/>
</dbReference>
<dbReference type="EC" id="6.3.2.30" evidence="4"/>
<evidence type="ECO:0000313" key="15">
    <source>
        <dbReference type="EMBL" id="MFC4160454.1"/>
    </source>
</evidence>
<dbReference type="EMBL" id="JBHSBU010000001">
    <property type="protein sequence ID" value="MFC4160454.1"/>
    <property type="molecule type" value="Genomic_DNA"/>
</dbReference>
<dbReference type="InterPro" id="IPR011761">
    <property type="entry name" value="ATP-grasp"/>
</dbReference>
<accession>A0ABV8MT10</accession>
<dbReference type="Gene3D" id="3.90.190.20">
    <property type="entry name" value="Mur ligase, C-terminal domain"/>
    <property type="match status" value="1"/>
</dbReference>
<keyword evidence="8 13" id="KW-0547">Nucleotide-binding</keyword>
<comment type="catalytic activity">
    <reaction evidence="11">
        <text>[L-4-(L-arginin-2-N-yl)aspartate](n)-L-aspartate + L-arginine + ATP = [L-4-(L-arginin-2-N-yl)aspartate](n+1) + ADP + phosphate + H(+)</text>
        <dbReference type="Rhea" id="RHEA:23888"/>
        <dbReference type="Rhea" id="RHEA-COMP:13732"/>
        <dbReference type="Rhea" id="RHEA-COMP:13733"/>
        <dbReference type="ChEBI" id="CHEBI:15378"/>
        <dbReference type="ChEBI" id="CHEBI:30616"/>
        <dbReference type="ChEBI" id="CHEBI:32682"/>
        <dbReference type="ChEBI" id="CHEBI:43474"/>
        <dbReference type="ChEBI" id="CHEBI:137986"/>
        <dbReference type="ChEBI" id="CHEBI:137990"/>
        <dbReference type="ChEBI" id="CHEBI:456216"/>
        <dbReference type="EC" id="6.3.2.30"/>
    </reaction>
</comment>
<dbReference type="NCBIfam" id="NF010623">
    <property type="entry name" value="PRK14016.1"/>
    <property type="match status" value="1"/>
</dbReference>
<dbReference type="PANTHER" id="PTHR23135">
    <property type="entry name" value="MUR LIGASE FAMILY MEMBER"/>
    <property type="match status" value="1"/>
</dbReference>
<dbReference type="Proteomes" id="UP001595791">
    <property type="component" value="Unassembled WGS sequence"/>
</dbReference>
<evidence type="ECO:0000313" key="16">
    <source>
        <dbReference type="Proteomes" id="UP001595791"/>
    </source>
</evidence>
<evidence type="ECO:0000256" key="13">
    <source>
        <dbReference type="PROSITE-ProRule" id="PRU00409"/>
    </source>
</evidence>
<evidence type="ECO:0000256" key="8">
    <source>
        <dbReference type="ARBA" id="ARBA00022741"/>
    </source>
</evidence>
<evidence type="ECO:0000256" key="9">
    <source>
        <dbReference type="ARBA" id="ARBA00022840"/>
    </source>
</evidence>
<keyword evidence="16" id="KW-1185">Reference proteome</keyword>
<dbReference type="GO" id="GO:0071160">
    <property type="term" value="F:cyanophycin synthetase activity (L-aspartate-adding)"/>
    <property type="evidence" value="ECO:0007669"/>
    <property type="project" value="UniProtKB-EC"/>
</dbReference>
<dbReference type="InterPro" id="IPR044019">
    <property type="entry name" value="Cyanophycin_syn_N"/>
</dbReference>
<dbReference type="InterPro" id="IPR011810">
    <property type="entry name" value="Cya_phycin_syn"/>
</dbReference>
<dbReference type="SUPFAM" id="SSF56059">
    <property type="entry name" value="Glutathione synthetase ATP-binding domain-like"/>
    <property type="match status" value="1"/>
</dbReference>
<dbReference type="Pfam" id="PF18921">
    <property type="entry name" value="Cyanophycin_syn"/>
    <property type="match status" value="1"/>
</dbReference>
<protein>
    <recommendedName>
        <fullName evidence="6">Cyanophycin synthetase</fullName>
        <ecNumber evidence="5">6.3.2.29</ecNumber>
        <ecNumber evidence="4">6.3.2.30</ecNumber>
    </recommendedName>
    <alternativeName>
        <fullName evidence="10">Cyanophycin synthase</fullName>
    </alternativeName>
</protein>
<dbReference type="PROSITE" id="PS50975">
    <property type="entry name" value="ATP_GRASP"/>
    <property type="match status" value="1"/>
</dbReference>
<evidence type="ECO:0000256" key="5">
    <source>
        <dbReference type="ARBA" id="ARBA00013005"/>
    </source>
</evidence>
<evidence type="ECO:0000256" key="12">
    <source>
        <dbReference type="ARBA" id="ARBA00048425"/>
    </source>
</evidence>
<proteinExistence type="inferred from homology"/>
<dbReference type="RefSeq" id="WP_378165299.1">
    <property type="nucleotide sequence ID" value="NZ_JBHSBU010000001.1"/>
</dbReference>
<dbReference type="InterPro" id="IPR036565">
    <property type="entry name" value="Mur-like_cat_sf"/>
</dbReference>
<dbReference type="Pfam" id="PF02875">
    <property type="entry name" value="Mur_ligase_C"/>
    <property type="match status" value="1"/>
</dbReference>
<reference evidence="16" key="1">
    <citation type="journal article" date="2019" name="Int. J. Syst. Evol. Microbiol.">
        <title>The Global Catalogue of Microorganisms (GCM) 10K type strain sequencing project: providing services to taxonomists for standard genome sequencing and annotation.</title>
        <authorList>
            <consortium name="The Broad Institute Genomics Platform"/>
            <consortium name="The Broad Institute Genome Sequencing Center for Infectious Disease"/>
            <person name="Wu L."/>
            <person name="Ma J."/>
        </authorList>
    </citation>
    <scope>NUCLEOTIDE SEQUENCE [LARGE SCALE GENOMIC DNA]</scope>
    <source>
        <strain evidence="16">LMG 29894</strain>
    </source>
</reference>
<dbReference type="GO" id="GO:0071161">
    <property type="term" value="F:cyanophycin synthetase activity (L-arginine-adding)"/>
    <property type="evidence" value="ECO:0007669"/>
    <property type="project" value="UniProtKB-EC"/>
</dbReference>
<sequence length="891" mass="95541">MKIVDTRFLRGPNLHSPRPCFMAVLDLEELDEVPSTAIFGFTERLCALIPSLSEHRCSTGYRGGFVDRLKEGTYMAHITEHVLIELQCLAGSAVGFGKARMLRGQPRHYRIVCSYHIEQLVEAALPVAVDLVCALARGEDYDLESQLVRLRELVADYGLGPSTGAVVEAARARGIPVMRLTDTASLFQLGWGARQRRIQATITGLSSHIAVEIASNKQLTKTLLEQAGVPVPRGSLVSSVSDAVVAAQRLHGPVTVKPLDANHGRGVTTCAITPEEVAQAFEQARQHSRRVIVEQFIEGDDYRVLVIKDQVVAAARRRPPCVVGDGVRTIRELIKAENLDPRRGDGHCKTLTLIPLDSHTEGVLARQGFDFETVLNPGQMSVLRGNANLSTGGTAEDVTDLLPAVTRAACVRAAQTVGLDVAGIDLICRDIEQPLNEQRGAVIEVNAAPGIRMHEWPSSGVRRAVGAAIVDSLFEPGQDGRIPLIAVTGTNGKTTTVLLIARALRESGLTTGYTTTEGVFINGECLRQGDCSGYWSARTVLAAPEVEAAVLETARGGILKRGLAFDRCDVSVVLNVTADHLGQDGIETLGGLADVKAVVAHTASRVMVLNADDRYCREMAEERADGIEVVYFSMEADSPVIAAHIAQGGRAVVLLGDRLVVWGGRERLSLPVAQMPFTLGGLARHNIANALAATAALIAIDCPTEAIVAALTAFRSDVEENPLRLNLLKAGNNVSVLVDYAHNAASYRALIETARACSTSRVIGVISAPGDRRDHELYEVGQICGEGFDEVVVYEMDDRRGRGPGSLAEVVRAGARIGAGDRPVNVVLDVRAALRYGLQCCRPGDLLVYGCANDIADLTQVLAEPRPVEPLPLNDDVVEVDFPVQKVAASL</sequence>
<comment type="function">
    <text evidence="1">Catalyzes the ATP-dependent polymerization of arginine and aspartate to multi-L-arginyl-poly-L-aspartic acid (cyanophycin; a water-insoluble reserve polymer).</text>
</comment>
<dbReference type="NCBIfam" id="TIGR02068">
    <property type="entry name" value="cya_phycin_syn"/>
    <property type="match status" value="1"/>
</dbReference>
<evidence type="ECO:0000256" key="7">
    <source>
        <dbReference type="ARBA" id="ARBA00022598"/>
    </source>
</evidence>
<organism evidence="15 16">
    <name type="scientific">Chitinimonas lacunae</name>
    <dbReference type="NCBI Taxonomy" id="1963018"/>
    <lineage>
        <taxon>Bacteria</taxon>
        <taxon>Pseudomonadati</taxon>
        <taxon>Pseudomonadota</taxon>
        <taxon>Betaproteobacteria</taxon>
        <taxon>Neisseriales</taxon>
        <taxon>Chitinibacteraceae</taxon>
        <taxon>Chitinimonas</taxon>
    </lineage>
</organism>
<feature type="domain" description="ATP-grasp" evidence="14">
    <location>
        <begin position="221"/>
        <end position="478"/>
    </location>
</feature>
<keyword evidence="7 15" id="KW-0436">Ligase</keyword>
<evidence type="ECO:0000256" key="6">
    <source>
        <dbReference type="ARBA" id="ARBA00022036"/>
    </source>
</evidence>
<dbReference type="SUPFAM" id="SSF53623">
    <property type="entry name" value="MurD-like peptide ligases, catalytic domain"/>
    <property type="match status" value="1"/>
</dbReference>
<dbReference type="Pfam" id="PF08245">
    <property type="entry name" value="Mur_ligase_M"/>
    <property type="match status" value="1"/>
</dbReference>
<comment type="similarity">
    <text evidence="2">In the C-terminal section; belongs to the MurCDEF family.</text>
</comment>
<evidence type="ECO:0000256" key="11">
    <source>
        <dbReference type="ARBA" id="ARBA00048094"/>
    </source>
</evidence>
<dbReference type="InterPro" id="IPR004101">
    <property type="entry name" value="Mur_ligase_C"/>
</dbReference>
<comment type="subunit">
    <text evidence="3">Homodimer.</text>
</comment>
<dbReference type="Pfam" id="PF08443">
    <property type="entry name" value="RimK"/>
    <property type="match status" value="1"/>
</dbReference>
<evidence type="ECO:0000256" key="1">
    <source>
        <dbReference type="ARBA" id="ARBA00003184"/>
    </source>
</evidence>
<evidence type="ECO:0000256" key="2">
    <source>
        <dbReference type="ARBA" id="ARBA00009060"/>
    </source>
</evidence>
<keyword evidence="9 13" id="KW-0067">ATP-binding</keyword>
<comment type="catalytic activity">
    <reaction evidence="12">
        <text>[L-4-(L-arginin-2-N-yl)aspartate](n) + L-aspartate + ATP = [L-4-(L-arginin-2-N-yl)aspartate](n)-L-aspartate + ADP + phosphate + H(+)</text>
        <dbReference type="Rhea" id="RHEA:13277"/>
        <dbReference type="Rhea" id="RHEA-COMP:13728"/>
        <dbReference type="Rhea" id="RHEA-COMP:13733"/>
        <dbReference type="ChEBI" id="CHEBI:15378"/>
        <dbReference type="ChEBI" id="CHEBI:29991"/>
        <dbReference type="ChEBI" id="CHEBI:30616"/>
        <dbReference type="ChEBI" id="CHEBI:43474"/>
        <dbReference type="ChEBI" id="CHEBI:137986"/>
        <dbReference type="ChEBI" id="CHEBI:137990"/>
        <dbReference type="ChEBI" id="CHEBI:456216"/>
        <dbReference type="EC" id="6.3.2.29"/>
    </reaction>
</comment>
<comment type="caution">
    <text evidence="15">The sequence shown here is derived from an EMBL/GenBank/DDBJ whole genome shotgun (WGS) entry which is preliminary data.</text>
</comment>